<comment type="caution">
    <text evidence="1">The sequence shown here is derived from an EMBL/GenBank/DDBJ whole genome shotgun (WGS) entry which is preliminary data.</text>
</comment>
<dbReference type="Proteomes" id="UP000823749">
    <property type="component" value="Chromosome 4"/>
</dbReference>
<gene>
    <name evidence="1" type="ORF">RHGRI_010785</name>
</gene>
<dbReference type="AlphaFoldDB" id="A0AAV6KK75"/>
<name>A0AAV6KK75_9ERIC</name>
<evidence type="ECO:0008006" key="3">
    <source>
        <dbReference type="Google" id="ProtNLM"/>
    </source>
</evidence>
<evidence type="ECO:0000313" key="1">
    <source>
        <dbReference type="EMBL" id="KAG5552797.1"/>
    </source>
</evidence>
<sequence>MPPANFWGDTPEEEYYTSQGPVKATVYMSHGYRSDTGSRRFASAMPGGATPCSPPIYWAMAGWMGSGATSGT</sequence>
<dbReference type="EMBL" id="JACTNZ010000004">
    <property type="protein sequence ID" value="KAG5552797.1"/>
    <property type="molecule type" value="Genomic_DNA"/>
</dbReference>
<keyword evidence="2" id="KW-1185">Reference proteome</keyword>
<accession>A0AAV6KK75</accession>
<proteinExistence type="predicted"/>
<protein>
    <recommendedName>
        <fullName evidence="3">RNA polymerase II second largest subunit</fullName>
    </recommendedName>
</protein>
<evidence type="ECO:0000313" key="2">
    <source>
        <dbReference type="Proteomes" id="UP000823749"/>
    </source>
</evidence>
<reference evidence="1" key="1">
    <citation type="submission" date="2020-08" db="EMBL/GenBank/DDBJ databases">
        <title>Plant Genome Project.</title>
        <authorList>
            <person name="Zhang R.-G."/>
        </authorList>
    </citation>
    <scope>NUCLEOTIDE SEQUENCE</scope>
    <source>
        <strain evidence="1">WSP0</strain>
        <tissue evidence="1">Leaf</tissue>
    </source>
</reference>
<organism evidence="1 2">
    <name type="scientific">Rhododendron griersonianum</name>
    <dbReference type="NCBI Taxonomy" id="479676"/>
    <lineage>
        <taxon>Eukaryota</taxon>
        <taxon>Viridiplantae</taxon>
        <taxon>Streptophyta</taxon>
        <taxon>Embryophyta</taxon>
        <taxon>Tracheophyta</taxon>
        <taxon>Spermatophyta</taxon>
        <taxon>Magnoliopsida</taxon>
        <taxon>eudicotyledons</taxon>
        <taxon>Gunneridae</taxon>
        <taxon>Pentapetalae</taxon>
        <taxon>asterids</taxon>
        <taxon>Ericales</taxon>
        <taxon>Ericaceae</taxon>
        <taxon>Ericoideae</taxon>
        <taxon>Rhodoreae</taxon>
        <taxon>Rhododendron</taxon>
    </lineage>
</organism>